<evidence type="ECO:0000256" key="3">
    <source>
        <dbReference type="SAM" id="Coils"/>
    </source>
</evidence>
<keyword evidence="6" id="KW-1185">Reference proteome</keyword>
<dbReference type="SUPFAM" id="SSF56954">
    <property type="entry name" value="Outer membrane efflux proteins (OEP)"/>
    <property type="match status" value="1"/>
</dbReference>
<feature type="compositionally biased region" description="Low complexity" evidence="4">
    <location>
        <begin position="505"/>
        <end position="518"/>
    </location>
</feature>
<dbReference type="GO" id="GO:0005886">
    <property type="term" value="C:plasma membrane"/>
    <property type="evidence" value="ECO:0007669"/>
    <property type="project" value="UniProtKB-SubCell"/>
</dbReference>
<dbReference type="InterPro" id="IPR003423">
    <property type="entry name" value="OMP_efflux"/>
</dbReference>
<accession>A0A1W6YRX6</accession>
<evidence type="ECO:0000313" key="6">
    <source>
        <dbReference type="Proteomes" id="UP000194151"/>
    </source>
</evidence>
<proteinExistence type="inferred from homology"/>
<reference evidence="5 6" key="1">
    <citation type="submission" date="2017-05" db="EMBL/GenBank/DDBJ databases">
        <title>Complete and WGS of Bordetella genogroups.</title>
        <authorList>
            <person name="Spilker T."/>
            <person name="LiPuma J."/>
        </authorList>
    </citation>
    <scope>NUCLEOTIDE SEQUENCE [LARGE SCALE GENOMIC DNA]</scope>
    <source>
        <strain evidence="5 6">AU19157</strain>
    </source>
</reference>
<dbReference type="NCBIfam" id="TIGR01845">
    <property type="entry name" value="outer_NodT"/>
    <property type="match status" value="1"/>
</dbReference>
<comment type="subcellular location">
    <subcellularLocation>
        <location evidence="2">Cell membrane</location>
        <topology evidence="2">Lipid-anchor</topology>
    </subcellularLocation>
</comment>
<keyword evidence="2" id="KW-0472">Membrane</keyword>
<keyword evidence="3" id="KW-0175">Coiled coil</keyword>
<evidence type="ECO:0000256" key="1">
    <source>
        <dbReference type="ARBA" id="ARBA00007613"/>
    </source>
</evidence>
<dbReference type="STRING" id="1416806.CAL12_25090"/>
<dbReference type="EMBL" id="CP021108">
    <property type="protein sequence ID" value="ARP83758.1"/>
    <property type="molecule type" value="Genomic_DNA"/>
</dbReference>
<dbReference type="Pfam" id="PF02321">
    <property type="entry name" value="OEP"/>
    <property type="match status" value="2"/>
</dbReference>
<dbReference type="OrthoDB" id="9770517at2"/>
<comment type="similarity">
    <text evidence="1 2">Belongs to the outer membrane factor (OMF) (TC 1.B.17) family.</text>
</comment>
<feature type="coiled-coil region" evidence="3">
    <location>
        <begin position="96"/>
        <end position="130"/>
    </location>
</feature>
<evidence type="ECO:0000256" key="2">
    <source>
        <dbReference type="RuleBase" id="RU362097"/>
    </source>
</evidence>
<dbReference type="Gene3D" id="1.20.1600.10">
    <property type="entry name" value="Outer membrane efflux proteins (OEP)"/>
    <property type="match status" value="1"/>
</dbReference>
<keyword evidence="2" id="KW-0564">Palmitate</keyword>
<evidence type="ECO:0000256" key="4">
    <source>
        <dbReference type="SAM" id="MobiDB-lite"/>
    </source>
</evidence>
<feature type="region of interest" description="Disordered" evidence="4">
    <location>
        <begin position="505"/>
        <end position="542"/>
    </location>
</feature>
<evidence type="ECO:0000313" key="5">
    <source>
        <dbReference type="EMBL" id="ARP83758.1"/>
    </source>
</evidence>
<name>A0A1W6YRX6_9BORD</name>
<keyword evidence="2" id="KW-1134">Transmembrane beta strand</keyword>
<dbReference type="GO" id="GO:0015562">
    <property type="term" value="F:efflux transmembrane transporter activity"/>
    <property type="evidence" value="ECO:0007669"/>
    <property type="project" value="InterPro"/>
</dbReference>
<dbReference type="PANTHER" id="PTHR30203">
    <property type="entry name" value="OUTER MEMBRANE CATION EFFLUX PROTEIN"/>
    <property type="match status" value="1"/>
</dbReference>
<dbReference type="InterPro" id="IPR010131">
    <property type="entry name" value="MdtP/NodT-like"/>
</dbReference>
<sequence length="542" mass="57823">MSRSLTRPSTLSTQLTSQRFPIRGRPRARLARMVSMLGLCGALAACAVGPDYVRPAVDVGTQFKEGQEDTPGWKPAQPNELADRGAWWRVYQDPILDDLMRQLDAANLDIAQAEANYRQAQALVRGARSALFPTVGVGAGVTRSGGGAGSSGAGGTVGNTYSLTGSVSWEADIWGSVRRSVEASRAGAQASAADLAAARLSAQSTLAQNYFQLRVLDEQDRLLRETVETNEKSLQLTVNRYNAGVAAKSDVAVARTQLENTRAQWVDLEWQRGQFEHAIAVLVGQPPSKLSLSRMSFTQKVPAIPVGLPSQLLERRPDVAGAERRTAQANAQIGVAQAAWFPDLTLSADGGFRSGQFAQWLTAPARFWSIGPALAQTLFDAGLRASQVESARAAYDAQAAAYRQVVLGALREVEDTMIQLRVYDREQQVQQRALEAARESLQLTRNQYQQGLVDYLSVAVLENTALSSERQAISLMGNRLVASVQLIAALGGGWDGDVDAPTMSQASAAAGASATTPAPTSPAPTPMPATTQAPMPAPGKQP</sequence>
<keyword evidence="2" id="KW-0812">Transmembrane</keyword>
<organism evidence="5 6">
    <name type="scientific">Bordetella genomosp. 8</name>
    <dbReference type="NCBI Taxonomy" id="1416806"/>
    <lineage>
        <taxon>Bacteria</taxon>
        <taxon>Pseudomonadati</taxon>
        <taxon>Pseudomonadota</taxon>
        <taxon>Betaproteobacteria</taxon>
        <taxon>Burkholderiales</taxon>
        <taxon>Alcaligenaceae</taxon>
        <taxon>Bordetella</taxon>
    </lineage>
</organism>
<gene>
    <name evidence="5" type="ORF">CAL12_25090</name>
</gene>
<keyword evidence="2" id="KW-0449">Lipoprotein</keyword>
<dbReference type="AlphaFoldDB" id="A0A1W6YRX6"/>
<dbReference type="KEGG" id="bgv:CAL12_25090"/>
<dbReference type="PANTHER" id="PTHR30203:SF33">
    <property type="entry name" value="BLR4455 PROTEIN"/>
    <property type="match status" value="1"/>
</dbReference>
<dbReference type="Gene3D" id="2.20.200.10">
    <property type="entry name" value="Outer membrane efflux proteins (OEP)"/>
    <property type="match status" value="1"/>
</dbReference>
<dbReference type="Proteomes" id="UP000194151">
    <property type="component" value="Chromosome"/>
</dbReference>
<protein>
    <submittedName>
        <fullName evidence="5">RND transporter</fullName>
    </submittedName>
</protein>